<evidence type="ECO:0000313" key="2">
    <source>
        <dbReference type="Proteomes" id="UP000276133"/>
    </source>
</evidence>
<comment type="caution">
    <text evidence="1">The sequence shown here is derived from an EMBL/GenBank/DDBJ whole genome shotgun (WGS) entry which is preliminary data.</text>
</comment>
<proteinExistence type="predicted"/>
<keyword evidence="2" id="KW-1185">Reference proteome</keyword>
<name>A0A3M7SZL0_BRAPC</name>
<dbReference type="EMBL" id="REGN01000531">
    <property type="protein sequence ID" value="RNA41204.1"/>
    <property type="molecule type" value="Genomic_DNA"/>
</dbReference>
<organism evidence="1 2">
    <name type="scientific">Brachionus plicatilis</name>
    <name type="common">Marine rotifer</name>
    <name type="synonym">Brachionus muelleri</name>
    <dbReference type="NCBI Taxonomy" id="10195"/>
    <lineage>
        <taxon>Eukaryota</taxon>
        <taxon>Metazoa</taxon>
        <taxon>Spiralia</taxon>
        <taxon>Gnathifera</taxon>
        <taxon>Rotifera</taxon>
        <taxon>Eurotatoria</taxon>
        <taxon>Monogononta</taxon>
        <taxon>Pseudotrocha</taxon>
        <taxon>Ploima</taxon>
        <taxon>Brachionidae</taxon>
        <taxon>Brachionus</taxon>
    </lineage>
</organism>
<gene>
    <name evidence="1" type="ORF">BpHYR1_033105</name>
</gene>
<reference evidence="1 2" key="1">
    <citation type="journal article" date="2018" name="Sci. Rep.">
        <title>Genomic signatures of local adaptation to the degree of environmental predictability in rotifers.</title>
        <authorList>
            <person name="Franch-Gras L."/>
            <person name="Hahn C."/>
            <person name="Garcia-Roger E.M."/>
            <person name="Carmona M.J."/>
            <person name="Serra M."/>
            <person name="Gomez A."/>
        </authorList>
    </citation>
    <scope>NUCLEOTIDE SEQUENCE [LARGE SCALE GENOMIC DNA]</scope>
    <source>
        <strain evidence="1">HYR1</strain>
    </source>
</reference>
<accession>A0A3M7SZL0</accession>
<protein>
    <submittedName>
        <fullName evidence="1">Uncharacterized protein</fullName>
    </submittedName>
</protein>
<sequence length="67" mass="8038">MTHKILIEPELLKSLKSTNFFTYDRLKGCFFGQLLKSTIQKYWNIYLKHLLSINHTHVLKESYHTNL</sequence>
<dbReference type="AlphaFoldDB" id="A0A3M7SZL0"/>
<evidence type="ECO:0000313" key="1">
    <source>
        <dbReference type="EMBL" id="RNA41204.1"/>
    </source>
</evidence>
<dbReference type="Proteomes" id="UP000276133">
    <property type="component" value="Unassembled WGS sequence"/>
</dbReference>